<comment type="similarity">
    <text evidence="1">Belongs to the FAM83 family.</text>
</comment>
<evidence type="ECO:0000313" key="6">
    <source>
        <dbReference type="Proteomes" id="UP000314986"/>
    </source>
</evidence>
<feature type="region of interest" description="Disordered" evidence="2">
    <location>
        <begin position="75"/>
        <end position="110"/>
    </location>
</feature>
<dbReference type="InterPro" id="IPR050944">
    <property type="entry name" value="FAM83"/>
</dbReference>
<keyword evidence="3" id="KW-0472">Membrane</keyword>
<dbReference type="Gene3D" id="3.30.870.10">
    <property type="entry name" value="Endonuclease Chain A"/>
    <property type="match status" value="2"/>
</dbReference>
<protein>
    <recommendedName>
        <fullName evidence="4">Scaffolding anchor of CK1 domain-containing protein</fullName>
    </recommendedName>
</protein>
<dbReference type="GO" id="GO:0007165">
    <property type="term" value="P:signal transduction"/>
    <property type="evidence" value="ECO:0007669"/>
    <property type="project" value="TreeGrafter"/>
</dbReference>
<accession>A0A4W3HQY3</accession>
<keyword evidence="3" id="KW-0812">Transmembrane</keyword>
<dbReference type="PANTHER" id="PTHR16181">
    <property type="entry name" value="PROTEIN FAM83A-RELATED"/>
    <property type="match status" value="1"/>
</dbReference>
<dbReference type="PANTHER" id="PTHR16181:SF29">
    <property type="entry name" value="PROTEIN FAM83A-RELATED"/>
    <property type="match status" value="1"/>
</dbReference>
<feature type="compositionally biased region" description="Polar residues" evidence="2">
    <location>
        <begin position="328"/>
        <end position="339"/>
    </location>
</feature>
<reference evidence="6" key="1">
    <citation type="journal article" date="2006" name="Science">
        <title>Ancient noncoding elements conserved in the human genome.</title>
        <authorList>
            <person name="Venkatesh B."/>
            <person name="Kirkness E.F."/>
            <person name="Loh Y.H."/>
            <person name="Halpern A.L."/>
            <person name="Lee A.P."/>
            <person name="Johnson J."/>
            <person name="Dandona N."/>
            <person name="Viswanathan L.D."/>
            <person name="Tay A."/>
            <person name="Venter J.C."/>
            <person name="Strausberg R.L."/>
            <person name="Brenner S."/>
        </authorList>
    </citation>
    <scope>NUCLEOTIDE SEQUENCE [LARGE SCALE GENOMIC DNA]</scope>
</reference>
<dbReference type="SUPFAM" id="SSF56024">
    <property type="entry name" value="Phospholipase D/nuclease"/>
    <property type="match status" value="1"/>
</dbReference>
<proteinExistence type="inferred from homology"/>
<name>A0A4W3HQY3_CALMI</name>
<keyword evidence="3" id="KW-1133">Transmembrane helix</keyword>
<feature type="region of interest" description="Disordered" evidence="2">
    <location>
        <begin position="312"/>
        <end position="343"/>
    </location>
</feature>
<dbReference type="GeneTree" id="ENSGT00940000157932"/>
<evidence type="ECO:0000259" key="4">
    <source>
        <dbReference type="Pfam" id="PF07894"/>
    </source>
</evidence>
<feature type="domain" description="Scaffolding anchor of CK1" evidence="4">
    <location>
        <begin position="219"/>
        <end position="270"/>
    </location>
</feature>
<reference evidence="6" key="3">
    <citation type="journal article" date="2014" name="Nature">
        <title>Elephant shark genome provides unique insights into gnathostome evolution.</title>
        <authorList>
            <consortium name="International Elephant Shark Genome Sequencing Consortium"/>
            <person name="Venkatesh B."/>
            <person name="Lee A.P."/>
            <person name="Ravi V."/>
            <person name="Maurya A.K."/>
            <person name="Lian M.M."/>
            <person name="Swann J.B."/>
            <person name="Ohta Y."/>
            <person name="Flajnik M.F."/>
            <person name="Sutoh Y."/>
            <person name="Kasahara M."/>
            <person name="Hoon S."/>
            <person name="Gangu V."/>
            <person name="Roy S.W."/>
            <person name="Irimia M."/>
            <person name="Korzh V."/>
            <person name="Kondrychyn I."/>
            <person name="Lim Z.W."/>
            <person name="Tay B.H."/>
            <person name="Tohari S."/>
            <person name="Kong K.W."/>
            <person name="Ho S."/>
            <person name="Lorente-Galdos B."/>
            <person name="Quilez J."/>
            <person name="Marques-Bonet T."/>
            <person name="Raney B.J."/>
            <person name="Ingham P.W."/>
            <person name="Tay A."/>
            <person name="Hillier L.W."/>
            <person name="Minx P."/>
            <person name="Boehm T."/>
            <person name="Wilson R.K."/>
            <person name="Brenner S."/>
            <person name="Warren W.C."/>
        </authorList>
    </citation>
    <scope>NUCLEOTIDE SEQUENCE [LARGE SCALE GENOMIC DNA]</scope>
</reference>
<sequence length="422" mass="47219">MALSQVQCLEESNVNHRTNESRPEFYYSEAQRLAVETLVTRGREAFDETIRNENLRAFLSELEVRRLLSSAREYLPEPEPEPEPDPGAGEPGEPGAGGPGEPPLSQLYWPDHSDVERPGLDLGWPDSSSYRGVTRATVYTQPPVDGTTHIKEVVRRMIAGAQKVIAVVMDLFTDIDIFKDILDASFKRKVPAYIIHDQTNIKYFFKMCESSGMHMGMLKFMLIDGDRAVSGSYSFTWTGSRLDRNIITVLSGQVVETFDKEFRELLHFSKVVNMSQLNLAPVDLTPEQSAAIARKLINPKYALVRLNMANGDSSSSDKKSDSNKDKNQQLNTSKKQTASGLPEIPFEEPTIDQALMNMPKIDMLAYMFSFGVQPQENRSVCAFNSISLSLKCPRVGGLNGILSLVWILLSMVMGFRMYQTPG</sequence>
<evidence type="ECO:0000256" key="2">
    <source>
        <dbReference type="SAM" id="MobiDB-lite"/>
    </source>
</evidence>
<organism evidence="5 6">
    <name type="scientific">Callorhinchus milii</name>
    <name type="common">Ghost shark</name>
    <dbReference type="NCBI Taxonomy" id="7868"/>
    <lineage>
        <taxon>Eukaryota</taxon>
        <taxon>Metazoa</taxon>
        <taxon>Chordata</taxon>
        <taxon>Craniata</taxon>
        <taxon>Vertebrata</taxon>
        <taxon>Chondrichthyes</taxon>
        <taxon>Holocephali</taxon>
        <taxon>Chimaeriformes</taxon>
        <taxon>Callorhinchidae</taxon>
        <taxon>Callorhinchus</taxon>
    </lineage>
</organism>
<reference evidence="6" key="2">
    <citation type="journal article" date="2007" name="PLoS Biol.">
        <title>Survey sequencing and comparative analysis of the elephant shark (Callorhinchus milii) genome.</title>
        <authorList>
            <person name="Venkatesh B."/>
            <person name="Kirkness E.F."/>
            <person name="Loh Y.H."/>
            <person name="Halpern A.L."/>
            <person name="Lee A.P."/>
            <person name="Johnson J."/>
            <person name="Dandona N."/>
            <person name="Viswanathan L.D."/>
            <person name="Tay A."/>
            <person name="Venter J.C."/>
            <person name="Strausberg R.L."/>
            <person name="Brenner S."/>
        </authorList>
    </citation>
    <scope>NUCLEOTIDE SEQUENCE [LARGE SCALE GENOMIC DNA]</scope>
</reference>
<evidence type="ECO:0000313" key="5">
    <source>
        <dbReference type="Ensembl" id="ENSCMIP00000017720.1"/>
    </source>
</evidence>
<dbReference type="Proteomes" id="UP000314986">
    <property type="component" value="Unassembled WGS sequence"/>
</dbReference>
<feature type="domain" description="Scaffolding anchor of CK1" evidence="4">
    <location>
        <begin position="16"/>
        <end position="217"/>
    </location>
</feature>
<feature type="transmembrane region" description="Helical" evidence="3">
    <location>
        <begin position="397"/>
        <end position="418"/>
    </location>
</feature>
<evidence type="ECO:0000256" key="3">
    <source>
        <dbReference type="SAM" id="Phobius"/>
    </source>
</evidence>
<keyword evidence="6" id="KW-1185">Reference proteome</keyword>
<dbReference type="Pfam" id="PF07894">
    <property type="entry name" value="SACK1"/>
    <property type="match status" value="2"/>
</dbReference>
<evidence type="ECO:0000256" key="1">
    <source>
        <dbReference type="ARBA" id="ARBA00006937"/>
    </source>
</evidence>
<feature type="compositionally biased region" description="Gly residues" evidence="2">
    <location>
        <begin position="89"/>
        <end position="99"/>
    </location>
</feature>
<dbReference type="AlphaFoldDB" id="A0A4W3HQY3"/>
<feature type="compositionally biased region" description="Basic and acidic residues" evidence="2">
    <location>
        <begin position="315"/>
        <end position="327"/>
    </location>
</feature>
<reference evidence="5" key="4">
    <citation type="submission" date="2025-08" db="UniProtKB">
        <authorList>
            <consortium name="Ensembl"/>
        </authorList>
    </citation>
    <scope>IDENTIFICATION</scope>
</reference>
<dbReference type="OMA" id="KTKVPEC"/>
<dbReference type="Ensembl" id="ENSCMIT00000018060.1">
    <property type="protein sequence ID" value="ENSCMIP00000017720.1"/>
    <property type="gene ID" value="ENSCMIG00000008421.1"/>
</dbReference>
<dbReference type="GO" id="GO:0019901">
    <property type="term" value="F:protein kinase binding"/>
    <property type="evidence" value="ECO:0007669"/>
    <property type="project" value="TreeGrafter"/>
</dbReference>
<dbReference type="InterPro" id="IPR012461">
    <property type="entry name" value="SACK1"/>
</dbReference>
<gene>
    <name evidence="5" type="primary">LOC103187099</name>
</gene>
<reference evidence="5" key="5">
    <citation type="submission" date="2025-09" db="UniProtKB">
        <authorList>
            <consortium name="Ensembl"/>
        </authorList>
    </citation>
    <scope>IDENTIFICATION</scope>
</reference>